<gene>
    <name evidence="1" type="ORF">KKC1_14710</name>
</gene>
<dbReference type="AlphaFoldDB" id="A0A1Z5HSL6"/>
<sequence>MAVTRSFPSENIQHFRGFAARLQSPKMMIYRCLDDLIWKKPFFG</sequence>
<evidence type="ECO:0000313" key="1">
    <source>
        <dbReference type="EMBL" id="GAW92315.1"/>
    </source>
</evidence>
<evidence type="ECO:0000313" key="2">
    <source>
        <dbReference type="Proteomes" id="UP000197032"/>
    </source>
</evidence>
<dbReference type="Proteomes" id="UP000197032">
    <property type="component" value="Unassembled WGS sequence"/>
</dbReference>
<name>A0A1Z5HSL6_9FIRM</name>
<accession>A0A1Z5HSL6</accession>
<keyword evidence="2" id="KW-1185">Reference proteome</keyword>
<dbReference type="EMBL" id="BDGJ01000071">
    <property type="protein sequence ID" value="GAW92315.1"/>
    <property type="molecule type" value="Genomic_DNA"/>
</dbReference>
<comment type="caution">
    <text evidence="1">The sequence shown here is derived from an EMBL/GenBank/DDBJ whole genome shotgun (WGS) entry which is preliminary data.</text>
</comment>
<proteinExistence type="predicted"/>
<organism evidence="1 2">
    <name type="scientific">Calderihabitans maritimus</name>
    <dbReference type="NCBI Taxonomy" id="1246530"/>
    <lineage>
        <taxon>Bacteria</taxon>
        <taxon>Bacillati</taxon>
        <taxon>Bacillota</taxon>
        <taxon>Clostridia</taxon>
        <taxon>Neomoorellales</taxon>
        <taxon>Calderihabitantaceae</taxon>
        <taxon>Calderihabitans</taxon>
    </lineage>
</organism>
<reference evidence="2" key="1">
    <citation type="journal article" date="2017" name="Appl. Environ. Microbiol.">
        <title>Genomic analysis of Calderihabitans maritimus KKC1, a thermophilic hydrogenogenic carboxydotrophic bacterium isolated from marine sediment.</title>
        <authorList>
            <person name="Omae K."/>
            <person name="Yoneda Y."/>
            <person name="Fukuyama Y."/>
            <person name="Yoshida T."/>
            <person name="Sako Y."/>
        </authorList>
    </citation>
    <scope>NUCLEOTIDE SEQUENCE [LARGE SCALE GENOMIC DNA]</scope>
    <source>
        <strain evidence="2">KKC1</strain>
    </source>
</reference>
<protein>
    <submittedName>
        <fullName evidence="1">Uncharacterized protein</fullName>
    </submittedName>
</protein>